<accession>A0A0G4I612</accession>
<dbReference type="VEuPathDB" id="CryptoDB:Cvel_70"/>
<feature type="compositionally biased region" description="Basic and acidic residues" evidence="1">
    <location>
        <begin position="173"/>
        <end position="188"/>
    </location>
</feature>
<organism evidence="2">
    <name type="scientific">Chromera velia CCMP2878</name>
    <dbReference type="NCBI Taxonomy" id="1169474"/>
    <lineage>
        <taxon>Eukaryota</taxon>
        <taxon>Sar</taxon>
        <taxon>Alveolata</taxon>
        <taxon>Colpodellida</taxon>
        <taxon>Chromeraceae</taxon>
        <taxon>Chromera</taxon>
    </lineage>
</organism>
<dbReference type="AlphaFoldDB" id="A0A0G4I612"/>
<evidence type="ECO:0000256" key="1">
    <source>
        <dbReference type="SAM" id="MobiDB-lite"/>
    </source>
</evidence>
<evidence type="ECO:0000313" key="2">
    <source>
        <dbReference type="EMBL" id="CEM52372.1"/>
    </source>
</evidence>
<feature type="compositionally biased region" description="Basic and acidic residues" evidence="1">
    <location>
        <begin position="196"/>
        <end position="221"/>
    </location>
</feature>
<dbReference type="EMBL" id="CDMZ01005228">
    <property type="protein sequence ID" value="CEM52372.1"/>
    <property type="molecule type" value="Genomic_DNA"/>
</dbReference>
<feature type="compositionally biased region" description="Low complexity" evidence="1">
    <location>
        <begin position="101"/>
        <end position="114"/>
    </location>
</feature>
<feature type="region of interest" description="Disordered" evidence="1">
    <location>
        <begin position="1"/>
        <end position="221"/>
    </location>
</feature>
<protein>
    <submittedName>
        <fullName evidence="2">Uncharacterized protein</fullName>
    </submittedName>
</protein>
<sequence length="582" mass="64875">MPAALYPSCPHALSPRPRVQPLLPRGSGGHSTGRGGKDWDTAGERERVKERGSFLERTDLSGDLEDLQEADAREEVYPAPLLTETEEQLSPTPDKLGPLQATEAATPLSPSASPFPSPQLTELSFAAAEEEDTPSEEDPGSPTASEGDPESSGGSGESDGDLIAEESAQTETAQEKENQKESTEDPDSHVVGSSRALEERETDERRETETKDADSRVCPKETRPHRFKKRVCVGMKTSWKHPTPDGSGVDAAHFGMIRRALFRGDVMRARELYVAVEWTEDIPIDMLSLVALHGNATLLREFVREFRDYEARWKTKSTRRTTIPEINLVPPPPPPLKPELTHKKIHEDQPIMEGLFGRHSVLQRQSQSANQPMETGVEKGREAGEAEQSTDPTMKDPKTIKWWGGLWPFAVASVGCVNEQMRIFNHPQCDPWASFRAPPPAEELFEVVTLLREVTYDDPSPLRSVQEIYSMEETLAPEAHLNHWKADDLLPLMIARQSYAASHFFPLLRDMWNPPMGQMDRVAIVSKFGPESLLRSLLRWEAGKEGDETKKPDMVAAWGVMNSALCPRFVVSMPPFILLEPL</sequence>
<feature type="region of interest" description="Disordered" evidence="1">
    <location>
        <begin position="364"/>
        <end position="397"/>
    </location>
</feature>
<feature type="compositionally biased region" description="Acidic residues" evidence="1">
    <location>
        <begin position="128"/>
        <end position="139"/>
    </location>
</feature>
<proteinExistence type="predicted"/>
<feature type="compositionally biased region" description="Polar residues" evidence="1">
    <location>
        <begin position="364"/>
        <end position="373"/>
    </location>
</feature>
<gene>
    <name evidence="2" type="ORF">Cvel_70</name>
</gene>
<reference evidence="2" key="1">
    <citation type="submission" date="2014-11" db="EMBL/GenBank/DDBJ databases">
        <authorList>
            <person name="Otto D Thomas"/>
            <person name="Naeem Raeece"/>
        </authorList>
    </citation>
    <scope>NUCLEOTIDE SEQUENCE</scope>
</reference>
<feature type="compositionally biased region" description="Basic and acidic residues" evidence="1">
    <location>
        <begin position="35"/>
        <end position="60"/>
    </location>
</feature>
<name>A0A0G4I612_9ALVE</name>